<gene>
    <name evidence="2" type="ORF">B0J12DRAFT_685796</name>
</gene>
<proteinExistence type="predicted"/>
<keyword evidence="3" id="KW-1185">Reference proteome</keyword>
<dbReference type="InterPro" id="IPR011032">
    <property type="entry name" value="GroES-like_sf"/>
</dbReference>
<dbReference type="SMART" id="SM00829">
    <property type="entry name" value="PKS_ER"/>
    <property type="match status" value="1"/>
</dbReference>
<dbReference type="CDD" id="cd08241">
    <property type="entry name" value="QOR1"/>
    <property type="match status" value="1"/>
</dbReference>
<dbReference type="PANTHER" id="PTHR43677">
    <property type="entry name" value="SHORT-CHAIN DEHYDROGENASE/REDUCTASE"/>
    <property type="match status" value="1"/>
</dbReference>
<accession>A0ABQ8FTI3</accession>
<dbReference type="SUPFAM" id="SSF51735">
    <property type="entry name" value="NAD(P)-binding Rossmann-fold domains"/>
    <property type="match status" value="1"/>
</dbReference>
<evidence type="ECO:0000313" key="2">
    <source>
        <dbReference type="EMBL" id="KAH7025505.1"/>
    </source>
</evidence>
<dbReference type="Gene3D" id="3.90.180.10">
    <property type="entry name" value="Medium-chain alcohol dehydrogenases, catalytic domain"/>
    <property type="match status" value="1"/>
</dbReference>
<evidence type="ECO:0000313" key="3">
    <source>
        <dbReference type="Proteomes" id="UP000774617"/>
    </source>
</evidence>
<dbReference type="Proteomes" id="UP000774617">
    <property type="component" value="Unassembled WGS sequence"/>
</dbReference>
<dbReference type="EMBL" id="JAGTJR010000058">
    <property type="protein sequence ID" value="KAH7025505.1"/>
    <property type="molecule type" value="Genomic_DNA"/>
</dbReference>
<dbReference type="InterPro" id="IPR013149">
    <property type="entry name" value="ADH-like_C"/>
</dbReference>
<dbReference type="InterPro" id="IPR013154">
    <property type="entry name" value="ADH-like_N"/>
</dbReference>
<dbReference type="Pfam" id="PF00107">
    <property type="entry name" value="ADH_zinc_N"/>
    <property type="match status" value="1"/>
</dbReference>
<name>A0ABQ8FTI3_9PEZI</name>
<comment type="caution">
    <text evidence="2">The sequence shown here is derived from an EMBL/GenBank/DDBJ whole genome shotgun (WGS) entry which is preliminary data.</text>
</comment>
<dbReference type="PANTHER" id="PTHR43677:SF4">
    <property type="entry name" value="QUINONE OXIDOREDUCTASE-LIKE PROTEIN 2"/>
    <property type="match status" value="1"/>
</dbReference>
<feature type="domain" description="Enoyl reductase (ER)" evidence="1">
    <location>
        <begin position="11"/>
        <end position="331"/>
    </location>
</feature>
<dbReference type="PROSITE" id="PS01162">
    <property type="entry name" value="QOR_ZETA_CRYSTAL"/>
    <property type="match status" value="1"/>
</dbReference>
<sequence>MNAIVIDQFVKDPSSLAVRTLPAKQSPPPPHHLRIRVTHASVTHVDLLYAQGLHQNNRRHAAPPFVLGTEFAGVVLAAGADASSAAPGARVFGFARGTYAEELCVHERQVRRVPAGWSAAEACAVGPSAAVSYGALVDAGRLRPGERVLVLGASGGLGVCAIQIARALGAKQVIGLVGEEEGPKADVVRRLGARTVSYRTPGWEKEVLEITGGEGVDLVYDSVGAVDRCLRCTKYGGRIVVVGFAGRGGEMERVKVNKILLNAASVVGYRFGEQSRREPEKTEAVQNAVTRLIDAGAIAPIVYYKHYVGLQAIPAAMTDVKNRKVWGRAVVSISNEDDDSGVTVFRRKESNSRRDSSL</sequence>
<dbReference type="InterPro" id="IPR051397">
    <property type="entry name" value="Zn-ADH-like_protein"/>
</dbReference>
<dbReference type="InterPro" id="IPR020843">
    <property type="entry name" value="ER"/>
</dbReference>
<dbReference type="Gene3D" id="3.40.50.720">
    <property type="entry name" value="NAD(P)-binding Rossmann-like Domain"/>
    <property type="match status" value="1"/>
</dbReference>
<dbReference type="Pfam" id="PF08240">
    <property type="entry name" value="ADH_N"/>
    <property type="match status" value="1"/>
</dbReference>
<evidence type="ECO:0000259" key="1">
    <source>
        <dbReference type="SMART" id="SM00829"/>
    </source>
</evidence>
<dbReference type="InterPro" id="IPR036291">
    <property type="entry name" value="NAD(P)-bd_dom_sf"/>
</dbReference>
<dbReference type="InterPro" id="IPR002364">
    <property type="entry name" value="Quin_OxRdtase/zeta-crystal_CS"/>
</dbReference>
<dbReference type="SUPFAM" id="SSF50129">
    <property type="entry name" value="GroES-like"/>
    <property type="match status" value="1"/>
</dbReference>
<organism evidence="2 3">
    <name type="scientific">Macrophomina phaseolina</name>
    <dbReference type="NCBI Taxonomy" id="35725"/>
    <lineage>
        <taxon>Eukaryota</taxon>
        <taxon>Fungi</taxon>
        <taxon>Dikarya</taxon>
        <taxon>Ascomycota</taxon>
        <taxon>Pezizomycotina</taxon>
        <taxon>Dothideomycetes</taxon>
        <taxon>Dothideomycetes incertae sedis</taxon>
        <taxon>Botryosphaeriales</taxon>
        <taxon>Botryosphaeriaceae</taxon>
        <taxon>Macrophomina</taxon>
    </lineage>
</organism>
<protein>
    <submittedName>
        <fullName evidence="2">Zeta-crystallin</fullName>
    </submittedName>
</protein>
<reference evidence="2 3" key="1">
    <citation type="journal article" date="2021" name="Nat. Commun.">
        <title>Genetic determinants of endophytism in the Arabidopsis root mycobiome.</title>
        <authorList>
            <person name="Mesny F."/>
            <person name="Miyauchi S."/>
            <person name="Thiergart T."/>
            <person name="Pickel B."/>
            <person name="Atanasova L."/>
            <person name="Karlsson M."/>
            <person name="Huettel B."/>
            <person name="Barry K.W."/>
            <person name="Haridas S."/>
            <person name="Chen C."/>
            <person name="Bauer D."/>
            <person name="Andreopoulos W."/>
            <person name="Pangilinan J."/>
            <person name="LaButti K."/>
            <person name="Riley R."/>
            <person name="Lipzen A."/>
            <person name="Clum A."/>
            <person name="Drula E."/>
            <person name="Henrissat B."/>
            <person name="Kohler A."/>
            <person name="Grigoriev I.V."/>
            <person name="Martin F.M."/>
            <person name="Hacquard S."/>
        </authorList>
    </citation>
    <scope>NUCLEOTIDE SEQUENCE [LARGE SCALE GENOMIC DNA]</scope>
    <source>
        <strain evidence="2 3">MPI-SDFR-AT-0080</strain>
    </source>
</reference>